<organism evidence="1 2">
    <name type="scientific">Eumeta variegata</name>
    <name type="common">Bagworm moth</name>
    <name type="synonym">Eumeta japonica</name>
    <dbReference type="NCBI Taxonomy" id="151549"/>
    <lineage>
        <taxon>Eukaryota</taxon>
        <taxon>Metazoa</taxon>
        <taxon>Ecdysozoa</taxon>
        <taxon>Arthropoda</taxon>
        <taxon>Hexapoda</taxon>
        <taxon>Insecta</taxon>
        <taxon>Pterygota</taxon>
        <taxon>Neoptera</taxon>
        <taxon>Endopterygota</taxon>
        <taxon>Lepidoptera</taxon>
        <taxon>Glossata</taxon>
        <taxon>Ditrysia</taxon>
        <taxon>Tineoidea</taxon>
        <taxon>Psychidae</taxon>
        <taxon>Oiketicinae</taxon>
        <taxon>Eumeta</taxon>
    </lineage>
</organism>
<name>A0A4C1ZK33_EUMVA</name>
<proteinExistence type="predicted"/>
<dbReference type="Proteomes" id="UP000299102">
    <property type="component" value="Unassembled WGS sequence"/>
</dbReference>
<sequence length="94" mass="10445">MCQRRRRRRPVFIGALSHGRLASMPRIYCAVQPSAEREELADNQPLRRAGGVGAVAAGGELLARDARTRTNGVDRETLCCRGVTSDYRVVRCIF</sequence>
<reference evidence="1 2" key="1">
    <citation type="journal article" date="2019" name="Commun. Biol.">
        <title>The bagworm genome reveals a unique fibroin gene that provides high tensile strength.</title>
        <authorList>
            <person name="Kono N."/>
            <person name="Nakamura H."/>
            <person name="Ohtoshi R."/>
            <person name="Tomita M."/>
            <person name="Numata K."/>
            <person name="Arakawa K."/>
        </authorList>
    </citation>
    <scope>NUCLEOTIDE SEQUENCE [LARGE SCALE GENOMIC DNA]</scope>
</reference>
<comment type="caution">
    <text evidence="1">The sequence shown here is derived from an EMBL/GenBank/DDBJ whole genome shotgun (WGS) entry which is preliminary data.</text>
</comment>
<dbReference type="EMBL" id="BGZK01001828">
    <property type="protein sequence ID" value="GBP86987.1"/>
    <property type="molecule type" value="Genomic_DNA"/>
</dbReference>
<accession>A0A4C1ZK33</accession>
<evidence type="ECO:0000313" key="1">
    <source>
        <dbReference type="EMBL" id="GBP86987.1"/>
    </source>
</evidence>
<keyword evidence="2" id="KW-1185">Reference proteome</keyword>
<gene>
    <name evidence="1" type="ORF">EVAR_67750_1</name>
</gene>
<evidence type="ECO:0000313" key="2">
    <source>
        <dbReference type="Proteomes" id="UP000299102"/>
    </source>
</evidence>
<protein>
    <submittedName>
        <fullName evidence="1">Uncharacterized protein</fullName>
    </submittedName>
</protein>
<dbReference type="AlphaFoldDB" id="A0A4C1ZK33"/>